<evidence type="ECO:0000313" key="1">
    <source>
        <dbReference type="EMBL" id="MCD9637516.1"/>
    </source>
</evidence>
<organism evidence="1 2">
    <name type="scientific">Datura stramonium</name>
    <name type="common">Jimsonweed</name>
    <name type="synonym">Common thornapple</name>
    <dbReference type="NCBI Taxonomy" id="4076"/>
    <lineage>
        <taxon>Eukaryota</taxon>
        <taxon>Viridiplantae</taxon>
        <taxon>Streptophyta</taxon>
        <taxon>Embryophyta</taxon>
        <taxon>Tracheophyta</taxon>
        <taxon>Spermatophyta</taxon>
        <taxon>Magnoliopsida</taxon>
        <taxon>eudicotyledons</taxon>
        <taxon>Gunneridae</taxon>
        <taxon>Pentapetalae</taxon>
        <taxon>asterids</taxon>
        <taxon>lamiids</taxon>
        <taxon>Solanales</taxon>
        <taxon>Solanaceae</taxon>
        <taxon>Solanoideae</taxon>
        <taxon>Datureae</taxon>
        <taxon>Datura</taxon>
    </lineage>
</organism>
<protein>
    <submittedName>
        <fullName evidence="1">Uncharacterized protein</fullName>
    </submittedName>
</protein>
<sequence length="145" mass="16770">MMKGRGKAAKLMEDFFKGQDEEKRKQMCLVLNWHLTCTRKLYLLLLIKSSHEIVSSLRNVISTYKSKEKHTCLAAILCFHTFLLSTIRHGKCIHRPAHPIHFLLLYLHTSAQPSVRFCTNSVIQIGKYLIIRLPLCLDPARALRI</sequence>
<reference evidence="1 2" key="1">
    <citation type="journal article" date="2021" name="BMC Genomics">
        <title>Datura genome reveals duplications of psychoactive alkaloid biosynthetic genes and high mutation rate following tissue culture.</title>
        <authorList>
            <person name="Rajewski A."/>
            <person name="Carter-House D."/>
            <person name="Stajich J."/>
            <person name="Litt A."/>
        </authorList>
    </citation>
    <scope>NUCLEOTIDE SEQUENCE [LARGE SCALE GENOMIC DNA]</scope>
    <source>
        <strain evidence="1">AR-01</strain>
    </source>
</reference>
<evidence type="ECO:0000313" key="2">
    <source>
        <dbReference type="Proteomes" id="UP000823775"/>
    </source>
</evidence>
<accession>A0ABS8UU17</accession>
<dbReference type="EMBL" id="JACEIK010002501">
    <property type="protein sequence ID" value="MCD9637516.1"/>
    <property type="molecule type" value="Genomic_DNA"/>
</dbReference>
<name>A0ABS8UU17_DATST</name>
<dbReference type="Proteomes" id="UP000823775">
    <property type="component" value="Unassembled WGS sequence"/>
</dbReference>
<comment type="caution">
    <text evidence="1">The sequence shown here is derived from an EMBL/GenBank/DDBJ whole genome shotgun (WGS) entry which is preliminary data.</text>
</comment>
<proteinExistence type="predicted"/>
<gene>
    <name evidence="1" type="ORF">HAX54_020849</name>
</gene>
<keyword evidence="2" id="KW-1185">Reference proteome</keyword>